<feature type="signal peptide" evidence="1">
    <location>
        <begin position="1"/>
        <end position="23"/>
    </location>
</feature>
<evidence type="ECO:0000313" key="3">
    <source>
        <dbReference type="Proteomes" id="UP000030111"/>
    </source>
</evidence>
<proteinExistence type="predicted"/>
<evidence type="ECO:0008006" key="4">
    <source>
        <dbReference type="Google" id="ProtNLM"/>
    </source>
</evidence>
<name>A0A0A2MEP8_9FLAO</name>
<dbReference type="RefSeq" id="WP_026992601.1">
    <property type="nucleotide sequence ID" value="NZ_JRLY01000024.1"/>
</dbReference>
<keyword evidence="3" id="KW-1185">Reference proteome</keyword>
<dbReference type="STRING" id="1121898.GCA_000422725_02227"/>
<gene>
    <name evidence="2" type="ORF">Q766_19480</name>
</gene>
<keyword evidence="1" id="KW-0732">Signal</keyword>
<dbReference type="eggNOG" id="ENOG502Z8IK">
    <property type="taxonomic scope" value="Bacteria"/>
</dbReference>
<organism evidence="2 3">
    <name type="scientific">Flavobacterium subsaxonicum WB 4.1-42 = DSM 21790</name>
    <dbReference type="NCBI Taxonomy" id="1121898"/>
    <lineage>
        <taxon>Bacteria</taxon>
        <taxon>Pseudomonadati</taxon>
        <taxon>Bacteroidota</taxon>
        <taxon>Flavobacteriia</taxon>
        <taxon>Flavobacteriales</taxon>
        <taxon>Flavobacteriaceae</taxon>
        <taxon>Flavobacterium</taxon>
    </lineage>
</organism>
<protein>
    <recommendedName>
        <fullName evidence="4">DUF4270 domain-containing protein</fullName>
    </recommendedName>
</protein>
<dbReference type="PROSITE" id="PS51257">
    <property type="entry name" value="PROKAR_LIPOPROTEIN"/>
    <property type="match status" value="1"/>
</dbReference>
<dbReference type="Pfam" id="PF14092">
    <property type="entry name" value="DUF4270"/>
    <property type="match status" value="1"/>
</dbReference>
<evidence type="ECO:0000313" key="2">
    <source>
        <dbReference type="EMBL" id="KGO91147.1"/>
    </source>
</evidence>
<dbReference type="InterPro" id="IPR025366">
    <property type="entry name" value="DUF4270"/>
</dbReference>
<sequence>MNNRSPLIKSFLFALSLVFIVSACDTDYNELGSDVVDGDIHNSLIKYTAAISAYDGPLGNVQSNNLTVNTLGVYKNPVFGKTIASYVTQVQLATTAPTFDTPVLDSVYLYVPYYSTIASTDADGESTYTITDSVYGSRTDQFRLSVLKNNYYLRGTDAAANGNITQRYYNNDKPLIDAQAGESLLVDATGATLPNIDFTVSADEIDRKASTTANDQNIKTVERLAPGMFLPLNKSIFQEAIINQEDTGKLASNNVFTEYFRGIYFKAEQIGGQGVMVAPRFAEGTITLRYRDVTRSNGAIVLNDDGTTKYTSKTLVLNLTGNTINFFENTYDTDSAILYTQLINNSSPITGDAKLYVKGGEGSAAYIDINQNSIDALKAINNGGNRVLINEANLIFTVDETAMDYAPEGQKAKEPIRLFLYDVKNKRPVYDFYTDVTTLSGFPKFNKYIFGGLYDTYSGTGATKRIKTYKMRITDHINNLVNKDSTNVKLALYVTESIELTNNAYVRTPFYAGTQQVQALPAASVMHPFGTILYGSNIPVGDADYDKRLKLEIFYTKPE</sequence>
<accession>A0A0A2MEP8</accession>
<feature type="chain" id="PRO_5002003104" description="DUF4270 domain-containing protein" evidence="1">
    <location>
        <begin position="24"/>
        <end position="559"/>
    </location>
</feature>
<dbReference type="EMBL" id="JRLY01000024">
    <property type="protein sequence ID" value="KGO91147.1"/>
    <property type="molecule type" value="Genomic_DNA"/>
</dbReference>
<evidence type="ECO:0000256" key="1">
    <source>
        <dbReference type="SAM" id="SignalP"/>
    </source>
</evidence>
<dbReference type="OrthoDB" id="1466062at2"/>
<dbReference type="Proteomes" id="UP000030111">
    <property type="component" value="Unassembled WGS sequence"/>
</dbReference>
<comment type="caution">
    <text evidence="2">The sequence shown here is derived from an EMBL/GenBank/DDBJ whole genome shotgun (WGS) entry which is preliminary data.</text>
</comment>
<reference evidence="2 3" key="1">
    <citation type="submission" date="2013-09" db="EMBL/GenBank/DDBJ databases">
        <authorList>
            <person name="Zeng Z."/>
            <person name="Chen C."/>
        </authorList>
    </citation>
    <scope>NUCLEOTIDE SEQUENCE [LARGE SCALE GENOMIC DNA]</scope>
    <source>
        <strain evidence="2 3">WB 4.1-42</strain>
    </source>
</reference>
<dbReference type="AlphaFoldDB" id="A0A0A2MEP8"/>